<keyword evidence="1 5" id="KW-0489">Methyltransferase</keyword>
<evidence type="ECO:0000256" key="1">
    <source>
        <dbReference type="ARBA" id="ARBA00022603"/>
    </source>
</evidence>
<keyword evidence="3" id="KW-0949">S-adenosyl-L-methionine</keyword>
<dbReference type="GO" id="GO:0032259">
    <property type="term" value="P:methylation"/>
    <property type="evidence" value="ECO:0007669"/>
    <property type="project" value="UniProtKB-KW"/>
</dbReference>
<dbReference type="Pfam" id="PF08241">
    <property type="entry name" value="Methyltransf_11"/>
    <property type="match status" value="1"/>
</dbReference>
<evidence type="ECO:0000313" key="5">
    <source>
        <dbReference type="EMBL" id="WRQ88776.1"/>
    </source>
</evidence>
<evidence type="ECO:0000259" key="4">
    <source>
        <dbReference type="Pfam" id="PF08241"/>
    </source>
</evidence>
<dbReference type="InterPro" id="IPR013216">
    <property type="entry name" value="Methyltransf_11"/>
</dbReference>
<evidence type="ECO:0000256" key="3">
    <source>
        <dbReference type="ARBA" id="ARBA00022691"/>
    </source>
</evidence>
<dbReference type="PANTHER" id="PTHR43464">
    <property type="entry name" value="METHYLTRANSFERASE"/>
    <property type="match status" value="1"/>
</dbReference>
<dbReference type="CDD" id="cd02440">
    <property type="entry name" value="AdoMet_MTases"/>
    <property type="match status" value="1"/>
</dbReference>
<gene>
    <name evidence="5" type="ORF">K1X11_005125</name>
</gene>
<dbReference type="EMBL" id="CP139781">
    <property type="protein sequence ID" value="WRQ88776.1"/>
    <property type="molecule type" value="Genomic_DNA"/>
</dbReference>
<dbReference type="InterPro" id="IPR029063">
    <property type="entry name" value="SAM-dependent_MTases_sf"/>
</dbReference>
<keyword evidence="2 5" id="KW-0808">Transferase</keyword>
<proteinExistence type="predicted"/>
<protein>
    <submittedName>
        <fullName evidence="5">Class I SAM-dependent methyltransferase</fullName>
        <ecNumber evidence="5">2.1.1.-</ecNumber>
    </submittedName>
</protein>
<dbReference type="GO" id="GO:0008168">
    <property type="term" value="F:methyltransferase activity"/>
    <property type="evidence" value="ECO:0007669"/>
    <property type="project" value="UniProtKB-KW"/>
</dbReference>
<sequence length="255" mass="28350">MPDSHSTDPKQGEREYYAQLGDAAIAHAIRKPFSDENCAFNLANLAALFHLLPPPPLRILHLGCGVGWLSHMLAERGYHVTGIDIAPEAIAAATRRRDEAGLTDLVYQLGDYEDAINHEPYDVVLFYDALHHAEEPSRALTTAAAALRPGGKLIAFEPGEGHHDSAKSQQAIANFGVHEADMPPARIIALGHAAGFSRHQIMPHPADLMAELYHPDYAVATDQIALARRQFDRSWQLVRELWREPRRHAFTVLWK</sequence>
<dbReference type="RefSeq" id="WP_221031874.1">
    <property type="nucleotide sequence ID" value="NZ_CP139781.1"/>
</dbReference>
<evidence type="ECO:0000256" key="2">
    <source>
        <dbReference type="ARBA" id="ARBA00022679"/>
    </source>
</evidence>
<dbReference type="Proteomes" id="UP000738431">
    <property type="component" value="Chromosome"/>
</dbReference>
<dbReference type="SUPFAM" id="SSF53335">
    <property type="entry name" value="S-adenosyl-L-methionine-dependent methyltransferases"/>
    <property type="match status" value="1"/>
</dbReference>
<dbReference type="Gene3D" id="3.40.50.150">
    <property type="entry name" value="Vaccinia Virus protein VP39"/>
    <property type="match status" value="1"/>
</dbReference>
<keyword evidence="6" id="KW-1185">Reference proteome</keyword>
<accession>A0ABZ1CB50</accession>
<organism evidence="5 6">
    <name type="scientific">Actomonas aquatica</name>
    <dbReference type="NCBI Taxonomy" id="2866162"/>
    <lineage>
        <taxon>Bacteria</taxon>
        <taxon>Pseudomonadati</taxon>
        <taxon>Verrucomicrobiota</taxon>
        <taxon>Opitutia</taxon>
        <taxon>Opitutales</taxon>
        <taxon>Opitutaceae</taxon>
        <taxon>Actomonas</taxon>
    </lineage>
</organism>
<feature type="domain" description="Methyltransferase type 11" evidence="4">
    <location>
        <begin position="60"/>
        <end position="154"/>
    </location>
</feature>
<reference evidence="5 6" key="1">
    <citation type="submission" date="2023-12" db="EMBL/GenBank/DDBJ databases">
        <title>Description of an unclassified Opitutus bacterium of Verrucomicrobiota.</title>
        <authorList>
            <person name="Zhang D.-F."/>
        </authorList>
    </citation>
    <scope>NUCLEOTIDE SEQUENCE [LARGE SCALE GENOMIC DNA]</scope>
    <source>
        <strain evidence="5 6">WL0086</strain>
    </source>
</reference>
<name>A0ABZ1CB50_9BACT</name>
<evidence type="ECO:0000313" key="6">
    <source>
        <dbReference type="Proteomes" id="UP000738431"/>
    </source>
</evidence>
<dbReference type="PANTHER" id="PTHR43464:SF19">
    <property type="entry name" value="UBIQUINONE BIOSYNTHESIS O-METHYLTRANSFERASE, MITOCHONDRIAL"/>
    <property type="match status" value="1"/>
</dbReference>
<dbReference type="EC" id="2.1.1.-" evidence="5"/>